<feature type="compositionally biased region" description="Polar residues" evidence="1">
    <location>
        <begin position="627"/>
        <end position="645"/>
    </location>
</feature>
<feature type="compositionally biased region" description="Polar residues" evidence="1">
    <location>
        <begin position="78"/>
        <end position="95"/>
    </location>
</feature>
<feature type="region of interest" description="Disordered" evidence="1">
    <location>
        <begin position="306"/>
        <end position="377"/>
    </location>
</feature>
<feature type="region of interest" description="Disordered" evidence="1">
    <location>
        <begin position="249"/>
        <end position="277"/>
    </location>
</feature>
<feature type="compositionally biased region" description="Polar residues" evidence="1">
    <location>
        <begin position="267"/>
        <end position="277"/>
    </location>
</feature>
<feature type="compositionally biased region" description="Polar residues" evidence="1">
    <location>
        <begin position="42"/>
        <end position="54"/>
    </location>
</feature>
<evidence type="ECO:0000313" key="3">
    <source>
        <dbReference type="Proteomes" id="UP001219355"/>
    </source>
</evidence>
<dbReference type="Proteomes" id="UP001219355">
    <property type="component" value="Chromosome 4"/>
</dbReference>
<feature type="region of interest" description="Disordered" evidence="1">
    <location>
        <begin position="163"/>
        <end position="234"/>
    </location>
</feature>
<reference evidence="2" key="1">
    <citation type="submission" date="2023-03" db="EMBL/GenBank/DDBJ databases">
        <title>Emydomyces testavorans Genome Sequence.</title>
        <authorList>
            <person name="Hoyer L."/>
        </authorList>
    </citation>
    <scope>NUCLEOTIDE SEQUENCE</scope>
    <source>
        <strain evidence="2">16-2883</strain>
    </source>
</reference>
<organism evidence="2 3">
    <name type="scientific">Emydomyces testavorans</name>
    <dbReference type="NCBI Taxonomy" id="2070801"/>
    <lineage>
        <taxon>Eukaryota</taxon>
        <taxon>Fungi</taxon>
        <taxon>Dikarya</taxon>
        <taxon>Ascomycota</taxon>
        <taxon>Pezizomycotina</taxon>
        <taxon>Eurotiomycetes</taxon>
        <taxon>Eurotiomycetidae</taxon>
        <taxon>Onygenales</taxon>
        <taxon>Nannizziopsiaceae</taxon>
        <taxon>Emydomyces</taxon>
    </lineage>
</organism>
<feature type="region of interest" description="Disordered" evidence="1">
    <location>
        <begin position="627"/>
        <end position="656"/>
    </location>
</feature>
<dbReference type="EMBL" id="CP120630">
    <property type="protein sequence ID" value="WEW60478.1"/>
    <property type="molecule type" value="Genomic_DNA"/>
</dbReference>
<evidence type="ECO:0000256" key="1">
    <source>
        <dbReference type="SAM" id="MobiDB-lite"/>
    </source>
</evidence>
<dbReference type="AlphaFoldDB" id="A0AAF0IKG8"/>
<feature type="compositionally biased region" description="Basic and acidic residues" evidence="1">
    <location>
        <begin position="31"/>
        <end position="41"/>
    </location>
</feature>
<feature type="compositionally biased region" description="Low complexity" evidence="1">
    <location>
        <begin position="209"/>
        <end position="223"/>
    </location>
</feature>
<feature type="compositionally biased region" description="Basic and acidic residues" evidence="1">
    <location>
        <begin position="99"/>
        <end position="111"/>
    </location>
</feature>
<feature type="region of interest" description="Disordered" evidence="1">
    <location>
        <begin position="1"/>
        <end position="133"/>
    </location>
</feature>
<protein>
    <submittedName>
        <fullName evidence="2">Up in starvation</fullName>
    </submittedName>
</protein>
<sequence length="679" mass="74108">MTTFLPVNMDHTGPEIKMNFQKDPSKSFLPRTDRPVKREAQEQSQPLNTSGTQGDNKRQAVHGASNAHIKSNFPHPNPTSNGNLSREGSSTQSSAPEDVPTHESDGEHCGSENEDDVGDSAPPSKKKKGQRFYCKDFPPCNLSFTRNNLRQHAQTVHVNEDIPGDSLAATGTRFQRQIRTDRVRAPGRARAGTGGSQGGHSRGHNRNLSTSSIASTVSSYSQTQELRRRPPPLMMANDTASRARLSLETVTSPPKTPPQQIHPFLGQSPSTAIFTPSSTTYGDTASPFYASPASTAGFWGDSVHSRRLSVPSGRRPFDASHGSSYPPTHLRQLAPANGPYRGRESPLSGPSIPQTPHEGQGMSPSESDWRRRTWHPSTGFARPASSDFWFQQSPEHPQSGYHANLQLVPNQHPPRLPGIESFDQMQQNPLAPPRREPTPMQIDRLSQPEQATQQTPTALPFSGSFNSQMPISRPQPPISGPGHRRGYLSLDMSLHRNLTKLDIRENTPQKDVGQWSQQTATTSHQEPVLAASAAPVVTSQVGQVVTPTESQPVEVANPNDPNKRHAWYNVPTANSQHQNPAVTSSTSDSLRIESVQDTPKTSVDYLATVAQNESEAERRRAFAPVDFSQTSSQPPKYTFDVSSEPRSGFHPGSVGNSNGLGRLEALVAVATSESNKRML</sequence>
<name>A0AAF0IKG8_9EURO</name>
<proteinExistence type="predicted"/>
<accession>A0AAF0IKG8</accession>
<keyword evidence="3" id="KW-1185">Reference proteome</keyword>
<evidence type="ECO:0000313" key="2">
    <source>
        <dbReference type="EMBL" id="WEW60478.1"/>
    </source>
</evidence>
<feature type="region of interest" description="Disordered" evidence="1">
    <location>
        <begin position="389"/>
        <end position="440"/>
    </location>
</feature>
<gene>
    <name evidence="2" type="primary">USV1</name>
    <name evidence="2" type="ORF">PRK78_005965</name>
</gene>